<protein>
    <recommendedName>
        <fullName evidence="3">F-box domain-containing protein</fullName>
    </recommendedName>
</protein>
<dbReference type="SUPFAM" id="SSF52047">
    <property type="entry name" value="RNI-like"/>
    <property type="match status" value="1"/>
</dbReference>
<accession>A0A0C3C8H2</accession>
<evidence type="ECO:0000313" key="2">
    <source>
        <dbReference type="Proteomes" id="UP000053424"/>
    </source>
</evidence>
<proteinExistence type="predicted"/>
<dbReference type="Proteomes" id="UP000053424">
    <property type="component" value="Unassembled WGS sequence"/>
</dbReference>
<dbReference type="OrthoDB" id="3039255at2759"/>
<dbReference type="EMBL" id="KN831784">
    <property type="protein sequence ID" value="KIM39891.1"/>
    <property type="molecule type" value="Genomic_DNA"/>
</dbReference>
<evidence type="ECO:0008006" key="3">
    <source>
        <dbReference type="Google" id="ProtNLM"/>
    </source>
</evidence>
<reference evidence="2" key="2">
    <citation type="submission" date="2015-01" db="EMBL/GenBank/DDBJ databases">
        <title>Evolutionary Origins and Diversification of the Mycorrhizal Mutualists.</title>
        <authorList>
            <consortium name="DOE Joint Genome Institute"/>
            <consortium name="Mycorrhizal Genomics Consortium"/>
            <person name="Kohler A."/>
            <person name="Kuo A."/>
            <person name="Nagy L.G."/>
            <person name="Floudas D."/>
            <person name="Copeland A."/>
            <person name="Barry K.W."/>
            <person name="Cichocki N."/>
            <person name="Veneault-Fourrey C."/>
            <person name="LaButti K."/>
            <person name="Lindquist E.A."/>
            <person name="Lipzen A."/>
            <person name="Lundell T."/>
            <person name="Morin E."/>
            <person name="Murat C."/>
            <person name="Riley R."/>
            <person name="Ohm R."/>
            <person name="Sun H."/>
            <person name="Tunlid A."/>
            <person name="Henrissat B."/>
            <person name="Grigoriev I.V."/>
            <person name="Hibbett D.S."/>
            <person name="Martin F."/>
        </authorList>
    </citation>
    <scope>NUCLEOTIDE SEQUENCE [LARGE SCALE GENOMIC DNA]</scope>
    <source>
        <strain evidence="2">h7</strain>
    </source>
</reference>
<name>A0A0C3C8H2_HEBCY</name>
<keyword evidence="2" id="KW-1185">Reference proteome</keyword>
<evidence type="ECO:0000313" key="1">
    <source>
        <dbReference type="EMBL" id="KIM39891.1"/>
    </source>
</evidence>
<reference evidence="1 2" key="1">
    <citation type="submission" date="2014-04" db="EMBL/GenBank/DDBJ databases">
        <authorList>
            <consortium name="DOE Joint Genome Institute"/>
            <person name="Kuo A."/>
            <person name="Gay G."/>
            <person name="Dore J."/>
            <person name="Kohler A."/>
            <person name="Nagy L.G."/>
            <person name="Floudas D."/>
            <person name="Copeland A."/>
            <person name="Barry K.W."/>
            <person name="Cichocki N."/>
            <person name="Veneault-Fourrey C."/>
            <person name="LaButti K."/>
            <person name="Lindquist E.A."/>
            <person name="Lipzen A."/>
            <person name="Lundell T."/>
            <person name="Morin E."/>
            <person name="Murat C."/>
            <person name="Sun H."/>
            <person name="Tunlid A."/>
            <person name="Henrissat B."/>
            <person name="Grigoriev I.V."/>
            <person name="Hibbett D.S."/>
            <person name="Martin F."/>
            <person name="Nordberg H.P."/>
            <person name="Cantor M.N."/>
            <person name="Hua S.X."/>
        </authorList>
    </citation>
    <scope>NUCLEOTIDE SEQUENCE [LARGE SCALE GENOMIC DNA]</scope>
    <source>
        <strain evidence="2">h7</strain>
    </source>
</reference>
<dbReference type="AlphaFoldDB" id="A0A0C3C8H2"/>
<dbReference type="HOGENOM" id="CLU_028894_2_0_1"/>
<gene>
    <name evidence="1" type="ORF">M413DRAFT_446811</name>
</gene>
<dbReference type="Gene3D" id="3.80.10.10">
    <property type="entry name" value="Ribonuclease Inhibitor"/>
    <property type="match status" value="1"/>
</dbReference>
<sequence length="491" mass="56116">MGFLSSRDVKALFSVNRVLFSIAMDERYKESLIGSLYSKLTHRSLKRLVDPEVASRVRTLIFKPGHICQLLQAELAGQPVDAFTQMRGSNVEVDMPWRPGPHPHPTPTACMPPEAAVNNILELMGQLCFLRTLQIEIRGREHWYFDDSQIDFLTAGWEAFGSNLRSLQLNVPLEDLGKVLPSFPKHLGSLENLSLSITRALFNTDETNIFREILIPFINTHHKGLRSLSFDVADQFNTFSPLLKALLPMPSLRCFKLKQPFVGEQHTNFSGLQHFFKVHRPYLTRFDLDIMPTFTHHPIPFAFFAQDCFNVPLPKLMHLSIHLQHFPRQYAGGMLPYIHQFRSTLRSLKVSHYQWTSESLQTLVEGFTSSGILKELEVSILEFSPDILCTLGANLPNLEVLSLDFQKVIPEGQIADPARYPFNGKLIPLFCAEMADLDFSQWRLRSLNLKPLHTDISERILFKEALANALPHVETFCGLDREEYISTRNFV</sequence>
<organism evidence="1 2">
    <name type="scientific">Hebeloma cylindrosporum</name>
    <dbReference type="NCBI Taxonomy" id="76867"/>
    <lineage>
        <taxon>Eukaryota</taxon>
        <taxon>Fungi</taxon>
        <taxon>Dikarya</taxon>
        <taxon>Basidiomycota</taxon>
        <taxon>Agaricomycotina</taxon>
        <taxon>Agaricomycetes</taxon>
        <taxon>Agaricomycetidae</taxon>
        <taxon>Agaricales</taxon>
        <taxon>Agaricineae</taxon>
        <taxon>Hymenogastraceae</taxon>
        <taxon>Hebeloma</taxon>
    </lineage>
</organism>
<dbReference type="InterPro" id="IPR032675">
    <property type="entry name" value="LRR_dom_sf"/>
</dbReference>